<keyword evidence="3" id="KW-1185">Reference proteome</keyword>
<name>A0A061E3K9_THECC</name>
<accession>A0A061E3K9</accession>
<proteinExistence type="predicted"/>
<evidence type="ECO:0000259" key="1">
    <source>
        <dbReference type="PROSITE" id="PS50879"/>
    </source>
</evidence>
<dbReference type="InterPro" id="IPR044730">
    <property type="entry name" value="RNase_H-like_dom_plant"/>
</dbReference>
<protein>
    <recommendedName>
        <fullName evidence="1">RNase H type-1 domain-containing protein</fullName>
    </recommendedName>
</protein>
<dbReference type="InterPro" id="IPR002156">
    <property type="entry name" value="RNaseH_domain"/>
</dbReference>
<dbReference type="CDD" id="cd06222">
    <property type="entry name" value="RNase_H_like"/>
    <property type="match status" value="1"/>
</dbReference>
<evidence type="ECO:0000313" key="2">
    <source>
        <dbReference type="EMBL" id="EOX99545.1"/>
    </source>
</evidence>
<dbReference type="Gene3D" id="3.30.420.10">
    <property type="entry name" value="Ribonuclease H-like superfamily/Ribonuclease H"/>
    <property type="match status" value="1"/>
</dbReference>
<reference evidence="2 3" key="1">
    <citation type="journal article" date="2013" name="Genome Biol.">
        <title>The genome sequence of the most widely cultivated cacao type and its use to identify candidate genes regulating pod color.</title>
        <authorList>
            <person name="Motamayor J.C."/>
            <person name="Mockaitis K."/>
            <person name="Schmutz J."/>
            <person name="Haiminen N."/>
            <person name="Iii D.L."/>
            <person name="Cornejo O."/>
            <person name="Findley S.D."/>
            <person name="Zheng P."/>
            <person name="Utro F."/>
            <person name="Royaert S."/>
            <person name="Saski C."/>
            <person name="Jenkins J."/>
            <person name="Podicheti R."/>
            <person name="Zhao M."/>
            <person name="Scheffler B.E."/>
            <person name="Stack J.C."/>
            <person name="Feltus F.A."/>
            <person name="Mustiga G.M."/>
            <person name="Amores F."/>
            <person name="Phillips W."/>
            <person name="Marelli J.P."/>
            <person name="May G.D."/>
            <person name="Shapiro H."/>
            <person name="Ma J."/>
            <person name="Bustamante C.D."/>
            <person name="Schnell R.J."/>
            <person name="Main D."/>
            <person name="Gilbert D."/>
            <person name="Parida L."/>
            <person name="Kuhn D.N."/>
        </authorList>
    </citation>
    <scope>NUCLEOTIDE SEQUENCE [LARGE SCALE GENOMIC DNA]</scope>
    <source>
        <strain evidence="3">cv. Matina 1-6</strain>
    </source>
</reference>
<dbReference type="Gramene" id="EOX99545">
    <property type="protein sequence ID" value="EOX99545"/>
    <property type="gene ID" value="TCM_008248"/>
</dbReference>
<organism evidence="2 3">
    <name type="scientific">Theobroma cacao</name>
    <name type="common">Cacao</name>
    <name type="synonym">Cocoa</name>
    <dbReference type="NCBI Taxonomy" id="3641"/>
    <lineage>
        <taxon>Eukaryota</taxon>
        <taxon>Viridiplantae</taxon>
        <taxon>Streptophyta</taxon>
        <taxon>Embryophyta</taxon>
        <taxon>Tracheophyta</taxon>
        <taxon>Spermatophyta</taxon>
        <taxon>Magnoliopsida</taxon>
        <taxon>eudicotyledons</taxon>
        <taxon>Gunneridae</taxon>
        <taxon>Pentapetalae</taxon>
        <taxon>rosids</taxon>
        <taxon>malvids</taxon>
        <taxon>Malvales</taxon>
        <taxon>Malvaceae</taxon>
        <taxon>Byttnerioideae</taxon>
        <taxon>Theobroma</taxon>
    </lineage>
</organism>
<dbReference type="EMBL" id="CM001880">
    <property type="protein sequence ID" value="EOX99545.1"/>
    <property type="molecule type" value="Genomic_DNA"/>
</dbReference>
<dbReference type="PANTHER" id="PTHR33033:SF83">
    <property type="entry name" value="REVERSE TRANSCRIPTASE-LIKE PROTEIN"/>
    <property type="match status" value="1"/>
</dbReference>
<dbReference type="InParanoid" id="A0A061E3K9"/>
<dbReference type="eggNOG" id="ENOG502T2C6">
    <property type="taxonomic scope" value="Eukaryota"/>
</dbReference>
<evidence type="ECO:0000313" key="3">
    <source>
        <dbReference type="Proteomes" id="UP000026915"/>
    </source>
</evidence>
<gene>
    <name evidence="2" type="ORF">TCM_008248</name>
</gene>
<dbReference type="SUPFAM" id="SSF53098">
    <property type="entry name" value="Ribonuclease H-like"/>
    <property type="match status" value="1"/>
</dbReference>
<dbReference type="HOGENOM" id="CLU_689666_0_0_1"/>
<feature type="domain" description="RNase H type-1" evidence="1">
    <location>
        <begin position="292"/>
        <end position="393"/>
    </location>
</feature>
<dbReference type="PANTHER" id="PTHR33033">
    <property type="entry name" value="POLYNUCLEOTIDYL TRANSFERASE, RIBONUCLEASE H-LIKE SUPERFAMILY PROTEIN-RELATED"/>
    <property type="match status" value="1"/>
</dbReference>
<dbReference type="GO" id="GO:0004523">
    <property type="term" value="F:RNA-DNA hybrid ribonuclease activity"/>
    <property type="evidence" value="ECO:0007669"/>
    <property type="project" value="InterPro"/>
</dbReference>
<dbReference type="GO" id="GO:0003676">
    <property type="term" value="F:nucleic acid binding"/>
    <property type="evidence" value="ECO:0007669"/>
    <property type="project" value="InterPro"/>
</dbReference>
<dbReference type="Proteomes" id="UP000026915">
    <property type="component" value="Chromosome 2"/>
</dbReference>
<dbReference type="PROSITE" id="PS50879">
    <property type="entry name" value="RNASE_H_1"/>
    <property type="match status" value="1"/>
</dbReference>
<dbReference type="Pfam" id="PF13456">
    <property type="entry name" value="RVT_3"/>
    <property type="match status" value="1"/>
</dbReference>
<sequence length="393" mass="44266">MKNKLDPCSMMPFEKSFKPSLLWKHITEPLQPSSKFHDLVANSFNHSLGDGSKISLWKDAWIEDFHIASFFPRIFALAVDKKATITDSGRWDDKKWIWDIKLRRQPLSWETKQWTDLKPFPKAPILIPLIRTSSFGSQPQVEPSVHSFCRAFYDSQNGPDNLWKLLWIGLAPPKAETFCWQVLHGKLAAKAILMDRGIISSDAAMCTFSNGISNGLLQAVPLHSSLHGCYTFALLKKETLEKCSSLHLSGPFGCRWNLGHIPTDTCFFQPTTFSNSAVKARQRTNVIWEPLPLGTLKLNIDGAAKGKLGPAGIGGLLRDHHDFIRGTFSHHIGIEDSNFAELQAIHQGLNFFFASPWASNHQLEVESDSTDVILWVKDNTKVPWKMKFTSNAI</sequence>
<dbReference type="InterPro" id="IPR036397">
    <property type="entry name" value="RNaseH_sf"/>
</dbReference>
<dbReference type="AlphaFoldDB" id="A0A061E3K9"/>
<dbReference type="InterPro" id="IPR012337">
    <property type="entry name" value="RNaseH-like_sf"/>
</dbReference>